<keyword evidence="8" id="KW-1185">Reference proteome</keyword>
<dbReference type="InParanoid" id="L8G428"/>
<reference evidence="8" key="1">
    <citation type="submission" date="2010-09" db="EMBL/GenBank/DDBJ databases">
        <title>The genome sequence of Geomyces destructans 20631-21.</title>
        <authorList>
            <consortium name="The Broad Institute Genome Sequencing Platform"/>
            <person name="Cuomo C.A."/>
            <person name="Blehert D.S."/>
            <person name="Lorch J.M."/>
            <person name="Young S.K."/>
            <person name="Zeng Q."/>
            <person name="Gargeya S."/>
            <person name="Fitzgerald M."/>
            <person name="Haas B."/>
            <person name="Abouelleil A."/>
            <person name="Alvarado L."/>
            <person name="Arachchi H.M."/>
            <person name="Berlin A."/>
            <person name="Brown A."/>
            <person name="Chapman S.B."/>
            <person name="Chen Z."/>
            <person name="Dunbar C."/>
            <person name="Freedman E."/>
            <person name="Gearin G."/>
            <person name="Gellesch M."/>
            <person name="Goldberg J."/>
            <person name="Griggs A."/>
            <person name="Gujja S."/>
            <person name="Heiman D."/>
            <person name="Howarth C."/>
            <person name="Larson L."/>
            <person name="Lui A."/>
            <person name="MacDonald P.J.P."/>
            <person name="Montmayeur A."/>
            <person name="Murphy C."/>
            <person name="Neiman D."/>
            <person name="Pearson M."/>
            <person name="Priest M."/>
            <person name="Roberts A."/>
            <person name="Saif S."/>
            <person name="Shea T."/>
            <person name="Shenoy N."/>
            <person name="Sisk P."/>
            <person name="Stolte C."/>
            <person name="Sykes S."/>
            <person name="Wortman J."/>
            <person name="Nusbaum C."/>
            <person name="Birren B."/>
        </authorList>
    </citation>
    <scope>NUCLEOTIDE SEQUENCE [LARGE SCALE GENOMIC DNA]</scope>
    <source>
        <strain evidence="8">ATCC MYA-4855 / 20631-21</strain>
    </source>
</reference>
<protein>
    <recommendedName>
        <fullName evidence="6">C2H2-type domain-containing protein</fullName>
    </recommendedName>
</protein>
<dbReference type="Proteomes" id="UP000011064">
    <property type="component" value="Unassembled WGS sequence"/>
</dbReference>
<keyword evidence="3 5" id="KW-0863">Zinc-finger</keyword>
<evidence type="ECO:0000256" key="4">
    <source>
        <dbReference type="ARBA" id="ARBA00022833"/>
    </source>
</evidence>
<keyword evidence="2" id="KW-0677">Repeat</keyword>
<dbReference type="GO" id="GO:0008270">
    <property type="term" value="F:zinc ion binding"/>
    <property type="evidence" value="ECO:0007669"/>
    <property type="project" value="UniProtKB-KW"/>
</dbReference>
<evidence type="ECO:0000313" key="7">
    <source>
        <dbReference type="EMBL" id="ELR07554.1"/>
    </source>
</evidence>
<keyword evidence="4" id="KW-0862">Zinc</keyword>
<evidence type="ECO:0000256" key="1">
    <source>
        <dbReference type="ARBA" id="ARBA00022723"/>
    </source>
</evidence>
<dbReference type="Gene3D" id="3.30.160.60">
    <property type="entry name" value="Classic Zinc Finger"/>
    <property type="match status" value="1"/>
</dbReference>
<evidence type="ECO:0000313" key="8">
    <source>
        <dbReference type="Proteomes" id="UP000011064"/>
    </source>
</evidence>
<accession>L8G428</accession>
<keyword evidence="1" id="KW-0479">Metal-binding</keyword>
<name>L8G428_PSED2</name>
<dbReference type="HOGENOM" id="CLU_1907586_0_0_1"/>
<dbReference type="GO" id="GO:0000981">
    <property type="term" value="F:DNA-binding transcription factor activity, RNA polymerase II-specific"/>
    <property type="evidence" value="ECO:0007669"/>
    <property type="project" value="UniProtKB-ARBA"/>
</dbReference>
<evidence type="ECO:0000259" key="6">
    <source>
        <dbReference type="PROSITE" id="PS50157"/>
    </source>
</evidence>
<dbReference type="FunFam" id="3.30.160.60:FF:000072">
    <property type="entry name" value="zinc finger protein 143 isoform X1"/>
    <property type="match status" value="1"/>
</dbReference>
<dbReference type="InterPro" id="IPR013087">
    <property type="entry name" value="Znf_C2H2_type"/>
</dbReference>
<evidence type="ECO:0000256" key="3">
    <source>
        <dbReference type="ARBA" id="ARBA00022771"/>
    </source>
</evidence>
<evidence type="ECO:0000256" key="2">
    <source>
        <dbReference type="ARBA" id="ARBA00022737"/>
    </source>
</evidence>
<dbReference type="Pfam" id="PF00096">
    <property type="entry name" value="zf-C2H2"/>
    <property type="match status" value="1"/>
</dbReference>
<dbReference type="PROSITE" id="PS50157">
    <property type="entry name" value="ZINC_FINGER_C2H2_2"/>
    <property type="match status" value="1"/>
</dbReference>
<dbReference type="InterPro" id="IPR036236">
    <property type="entry name" value="Znf_C2H2_sf"/>
</dbReference>
<dbReference type="VEuPathDB" id="FungiDB:GMDG_08469"/>
<evidence type="ECO:0000256" key="5">
    <source>
        <dbReference type="PROSITE-ProRule" id="PRU00042"/>
    </source>
</evidence>
<proteinExistence type="predicted"/>
<dbReference type="EMBL" id="GL573541">
    <property type="protein sequence ID" value="ELR07554.1"/>
    <property type="molecule type" value="Genomic_DNA"/>
</dbReference>
<dbReference type="GO" id="GO:0000978">
    <property type="term" value="F:RNA polymerase II cis-regulatory region sequence-specific DNA binding"/>
    <property type="evidence" value="ECO:0007669"/>
    <property type="project" value="UniProtKB-ARBA"/>
</dbReference>
<gene>
    <name evidence="7" type="ORF">GMDG_08469</name>
</gene>
<organism evidence="7 8">
    <name type="scientific">Pseudogymnoascus destructans (strain ATCC MYA-4855 / 20631-21)</name>
    <name type="common">Bat white-nose syndrome fungus</name>
    <name type="synonym">Geomyces destructans</name>
    <dbReference type="NCBI Taxonomy" id="658429"/>
    <lineage>
        <taxon>Eukaryota</taxon>
        <taxon>Fungi</taxon>
        <taxon>Dikarya</taxon>
        <taxon>Ascomycota</taxon>
        <taxon>Pezizomycotina</taxon>
        <taxon>Leotiomycetes</taxon>
        <taxon>Thelebolales</taxon>
        <taxon>Thelebolaceae</taxon>
        <taxon>Pseudogymnoascus</taxon>
    </lineage>
</organism>
<dbReference type="AlphaFoldDB" id="L8G428"/>
<sequence length="133" mass="14950">MLQCMMPGRAAKRYVCRLDGCGKSFTQLGNLKTHMNRFNGRECEQEGYSFALPQINWLLPQMLNPSCTKNRLLLFDLLLYSRPRESVSHISEKAPLAARIPCAASYPGLISCDDAGLLPDDGCCILRLLEKRI</sequence>
<feature type="domain" description="C2H2-type" evidence="6">
    <location>
        <begin position="14"/>
        <end position="43"/>
    </location>
</feature>
<dbReference type="SUPFAM" id="SSF57667">
    <property type="entry name" value="beta-beta-alpha zinc fingers"/>
    <property type="match status" value="1"/>
</dbReference>